<gene>
    <name evidence="2" type="ORF">Lche_0892</name>
</gene>
<dbReference type="InterPro" id="IPR029033">
    <property type="entry name" value="His_PPase_superfam"/>
</dbReference>
<organism evidence="2 3">
    <name type="scientific">Legionella cherrii</name>
    <dbReference type="NCBI Taxonomy" id="28084"/>
    <lineage>
        <taxon>Bacteria</taxon>
        <taxon>Pseudomonadati</taxon>
        <taxon>Pseudomonadota</taxon>
        <taxon>Gammaproteobacteria</taxon>
        <taxon>Legionellales</taxon>
        <taxon>Legionellaceae</taxon>
        <taxon>Legionella</taxon>
    </lineage>
</organism>
<comment type="caution">
    <text evidence="2">The sequence shown here is derived from an EMBL/GenBank/DDBJ whole genome shotgun (WGS) entry which is preliminary data.</text>
</comment>
<name>A0A0W0S600_9GAMM</name>
<dbReference type="RefSeq" id="WP_058387487.1">
    <property type="nucleotide sequence ID" value="NZ_LNXW01000013.1"/>
</dbReference>
<dbReference type="OrthoDB" id="5633364at2"/>
<evidence type="ECO:0000313" key="2">
    <source>
        <dbReference type="EMBL" id="KTC78872.1"/>
    </source>
</evidence>
<dbReference type="SUPFAM" id="SSF53254">
    <property type="entry name" value="Phosphoglycerate mutase-like"/>
    <property type="match status" value="1"/>
</dbReference>
<dbReference type="AlphaFoldDB" id="A0A0W0S600"/>
<feature type="region of interest" description="Disordered" evidence="1">
    <location>
        <begin position="346"/>
        <end position="415"/>
    </location>
</feature>
<dbReference type="STRING" id="28084.Lche_0892"/>
<accession>A0A0W0S600</accession>
<feature type="compositionally biased region" description="Basic and acidic residues" evidence="1">
    <location>
        <begin position="379"/>
        <end position="407"/>
    </location>
</feature>
<sequence>MSFAETVKRIKAESVQSESNQYVPPEALFLSLEKLYLKEIKKLIIQLNDSQGAQSSQILAQIHETDRLYLDTRGMEITAQVLFSRHGECDMLGQKKLGLSPNAAISEEAEKNMATTNQFSGALLCYSSQEHPPLIAVSPMNRAMQTAGLVIPQEINNADIKVLPFLTENSVSPSGFDVRSIADMQELYDQLSFWTSPFKKLLLKLCIWTHSDEDFSPLYEKRKSAAEKIEKHGKNKILSDGDKPDVCQDLKYHGDKISETKALINGVAQRDCWLFGHGKNFRAFFQDVFAMDSAFDYGETRRVYKTKINEKTSLYTPPYVLVINQKTGKIEGKYTGRAAIPLQKKSVDPDYASSSEEKTIPDAPTAMSQLGTPVIRESGTFEKRALENSARVEERLDPEKEIERYERSPLVSTSN</sequence>
<evidence type="ECO:0000313" key="3">
    <source>
        <dbReference type="Proteomes" id="UP000054921"/>
    </source>
</evidence>
<dbReference type="Proteomes" id="UP000054921">
    <property type="component" value="Unassembled WGS sequence"/>
</dbReference>
<dbReference type="PATRIC" id="fig|28084.5.peg.962"/>
<evidence type="ECO:0000256" key="1">
    <source>
        <dbReference type="SAM" id="MobiDB-lite"/>
    </source>
</evidence>
<proteinExistence type="predicted"/>
<protein>
    <submittedName>
        <fullName evidence="2">Coiled-coil protein</fullName>
    </submittedName>
</protein>
<reference evidence="2 3" key="1">
    <citation type="submission" date="2015-11" db="EMBL/GenBank/DDBJ databases">
        <title>Genomic analysis of 38 Legionella species identifies large and diverse effector repertoires.</title>
        <authorList>
            <person name="Burstein D."/>
            <person name="Amaro F."/>
            <person name="Zusman T."/>
            <person name="Lifshitz Z."/>
            <person name="Cohen O."/>
            <person name="Gilbert J.A."/>
            <person name="Pupko T."/>
            <person name="Shuman H.A."/>
            <person name="Segal G."/>
        </authorList>
    </citation>
    <scope>NUCLEOTIDE SEQUENCE [LARGE SCALE GENOMIC DNA]</scope>
    <source>
        <strain evidence="2 3">ORW</strain>
    </source>
</reference>
<dbReference type="EMBL" id="LNXW01000013">
    <property type="protein sequence ID" value="KTC78872.1"/>
    <property type="molecule type" value="Genomic_DNA"/>
</dbReference>
<dbReference type="Gene3D" id="3.40.50.1240">
    <property type="entry name" value="Phosphoglycerate mutase-like"/>
    <property type="match status" value="1"/>
</dbReference>